<dbReference type="PANTHER" id="PTHR11439:SF521">
    <property type="entry name" value="RNA-DIRECTED DNA POLYMERASE"/>
    <property type="match status" value="1"/>
</dbReference>
<reference evidence="2" key="2">
    <citation type="submission" date="2022-01" db="EMBL/GenBank/DDBJ databases">
        <authorList>
            <person name="Yamashiro T."/>
            <person name="Shiraishi A."/>
            <person name="Satake H."/>
            <person name="Nakayama K."/>
        </authorList>
    </citation>
    <scope>NUCLEOTIDE SEQUENCE</scope>
</reference>
<dbReference type="InterPro" id="IPR043502">
    <property type="entry name" value="DNA/RNA_pol_sf"/>
</dbReference>
<evidence type="ECO:0000313" key="3">
    <source>
        <dbReference type="Proteomes" id="UP001151760"/>
    </source>
</evidence>
<feature type="compositionally biased region" description="Acidic residues" evidence="1">
    <location>
        <begin position="350"/>
        <end position="364"/>
    </location>
</feature>
<name>A0ABQ5EE93_9ASTR</name>
<feature type="region of interest" description="Disordered" evidence="1">
    <location>
        <begin position="316"/>
        <end position="365"/>
    </location>
</feature>
<comment type="caution">
    <text evidence="2">The sequence shown here is derived from an EMBL/GenBank/DDBJ whole genome shotgun (WGS) entry which is preliminary data.</text>
</comment>
<dbReference type="EMBL" id="BQNB010016220">
    <property type="protein sequence ID" value="GJT49230.1"/>
    <property type="molecule type" value="Genomic_DNA"/>
</dbReference>
<protein>
    <recommendedName>
        <fullName evidence="4">Zinc finger, CCHC-type</fullName>
    </recommendedName>
</protein>
<dbReference type="CDD" id="cd09272">
    <property type="entry name" value="RNase_HI_RT_Ty1"/>
    <property type="match status" value="1"/>
</dbReference>
<evidence type="ECO:0000256" key="1">
    <source>
        <dbReference type="SAM" id="MobiDB-lite"/>
    </source>
</evidence>
<sequence length="431" mass="47359">MERLVKEMLDQRIIRFSQSLFSSPVLLVKKKYGSYCFAVDYQALIEGHSGKISFRIPLCNMMFDEHGGETVTLGRFGHDTSPVGYGNRRVSMLTKSWSGTQLNYSTAYHLNRWSNGSGKPRSRAVFTGYGHESIFDENRFSSIPRPKDIIPNLDESQRDDHSNDVPYVKTTFINGDLEEEVYMKQREGFVMPGNEHKKLIRASWINHVEDSSSTSGWVFLLGGGAISWASKKQTCITGSTMESEFVALAATGKEAEWLRNLIYEILIWCKTKRIQLCETGSFALQEAWTWGEGGCAPLRGQGAAPLAGSRGRAPNGIFGAPKETPTSAKGIASSEGESSSFGSGKRTIIDLDDDNGGMSEEVDSSEARKAFMSATKDNTGLSLDQHGKKYFITEVTKGGFLTQKGTHVLAKLAASAKASNVTNHEPPSSDK</sequence>
<keyword evidence="3" id="KW-1185">Reference proteome</keyword>
<gene>
    <name evidence="2" type="ORF">Tco_0975387</name>
</gene>
<dbReference type="SUPFAM" id="SSF56672">
    <property type="entry name" value="DNA/RNA polymerases"/>
    <property type="match status" value="1"/>
</dbReference>
<evidence type="ECO:0008006" key="4">
    <source>
        <dbReference type="Google" id="ProtNLM"/>
    </source>
</evidence>
<reference evidence="2" key="1">
    <citation type="journal article" date="2022" name="Int. J. Mol. Sci.">
        <title>Draft Genome of Tanacetum Coccineum: Genomic Comparison of Closely Related Tanacetum-Family Plants.</title>
        <authorList>
            <person name="Yamashiro T."/>
            <person name="Shiraishi A."/>
            <person name="Nakayama K."/>
            <person name="Satake H."/>
        </authorList>
    </citation>
    <scope>NUCLEOTIDE SEQUENCE</scope>
</reference>
<dbReference type="PANTHER" id="PTHR11439">
    <property type="entry name" value="GAG-POL-RELATED RETROTRANSPOSON"/>
    <property type="match status" value="1"/>
</dbReference>
<accession>A0ABQ5EE93</accession>
<evidence type="ECO:0000313" key="2">
    <source>
        <dbReference type="EMBL" id="GJT49230.1"/>
    </source>
</evidence>
<proteinExistence type="predicted"/>
<dbReference type="Proteomes" id="UP001151760">
    <property type="component" value="Unassembled WGS sequence"/>
</dbReference>
<organism evidence="2 3">
    <name type="scientific">Tanacetum coccineum</name>
    <dbReference type="NCBI Taxonomy" id="301880"/>
    <lineage>
        <taxon>Eukaryota</taxon>
        <taxon>Viridiplantae</taxon>
        <taxon>Streptophyta</taxon>
        <taxon>Embryophyta</taxon>
        <taxon>Tracheophyta</taxon>
        <taxon>Spermatophyta</taxon>
        <taxon>Magnoliopsida</taxon>
        <taxon>eudicotyledons</taxon>
        <taxon>Gunneridae</taxon>
        <taxon>Pentapetalae</taxon>
        <taxon>asterids</taxon>
        <taxon>campanulids</taxon>
        <taxon>Asterales</taxon>
        <taxon>Asteraceae</taxon>
        <taxon>Asteroideae</taxon>
        <taxon>Anthemideae</taxon>
        <taxon>Anthemidinae</taxon>
        <taxon>Tanacetum</taxon>
    </lineage>
</organism>
<feature type="compositionally biased region" description="Low complexity" evidence="1">
    <location>
        <begin position="327"/>
        <end position="345"/>
    </location>
</feature>
<dbReference type="Gene3D" id="3.10.10.10">
    <property type="entry name" value="HIV Type 1 Reverse Transcriptase, subunit A, domain 1"/>
    <property type="match status" value="1"/>
</dbReference>